<feature type="transmembrane region" description="Helical" evidence="1">
    <location>
        <begin position="63"/>
        <end position="83"/>
    </location>
</feature>
<evidence type="ECO:0000313" key="3">
    <source>
        <dbReference type="Proteomes" id="UP000447355"/>
    </source>
</evidence>
<dbReference type="RefSeq" id="WP_161081902.1">
    <property type="nucleotide sequence ID" value="NZ_WWCX01000001.1"/>
</dbReference>
<accession>A0A845GGU4</accession>
<comment type="caution">
    <text evidence="2">The sequence shown here is derived from an EMBL/GenBank/DDBJ whole genome shotgun (WGS) entry which is preliminary data.</text>
</comment>
<dbReference type="Proteomes" id="UP000447355">
    <property type="component" value="Unassembled WGS sequence"/>
</dbReference>
<reference evidence="2" key="1">
    <citation type="submission" date="2019-12" db="EMBL/GenBank/DDBJ databases">
        <title>Novel species isolated from a subtropical stream in China.</title>
        <authorList>
            <person name="Lu H."/>
        </authorList>
    </citation>
    <scope>NUCLEOTIDE SEQUENCE [LARGE SCALE GENOMIC DNA]</scope>
    <source>
        <strain evidence="2">FT81W</strain>
    </source>
</reference>
<gene>
    <name evidence="2" type="ORF">GTP90_02065</name>
</gene>
<evidence type="ECO:0000256" key="1">
    <source>
        <dbReference type="SAM" id="Phobius"/>
    </source>
</evidence>
<keyword evidence="1" id="KW-1133">Transmembrane helix</keyword>
<protein>
    <submittedName>
        <fullName evidence="2">Uncharacterized protein</fullName>
    </submittedName>
</protein>
<proteinExistence type="predicted"/>
<keyword evidence="1" id="KW-0472">Membrane</keyword>
<dbReference type="EMBL" id="WWCX01000001">
    <property type="protein sequence ID" value="MYM92642.1"/>
    <property type="molecule type" value="Genomic_DNA"/>
</dbReference>
<sequence length="88" mass="9764">MFHKLAAKHLPYPKLLRTAIERRLVTVAFAADGGVSFIISPACGNVREIREAIERRKRWDLRVALAEGALFGVFAVAAAAMLLKQAFR</sequence>
<keyword evidence="1" id="KW-0812">Transmembrane</keyword>
<evidence type="ECO:0000313" key="2">
    <source>
        <dbReference type="EMBL" id="MYM92642.1"/>
    </source>
</evidence>
<organism evidence="2 3">
    <name type="scientific">Duganella vulcania</name>
    <dbReference type="NCBI Taxonomy" id="2692166"/>
    <lineage>
        <taxon>Bacteria</taxon>
        <taxon>Pseudomonadati</taxon>
        <taxon>Pseudomonadota</taxon>
        <taxon>Betaproteobacteria</taxon>
        <taxon>Burkholderiales</taxon>
        <taxon>Oxalobacteraceae</taxon>
        <taxon>Telluria group</taxon>
        <taxon>Duganella</taxon>
    </lineage>
</organism>
<dbReference type="AlphaFoldDB" id="A0A845GGU4"/>
<name>A0A845GGU4_9BURK</name>